<dbReference type="Proteomes" id="UP000887580">
    <property type="component" value="Unplaced"/>
</dbReference>
<organism evidence="1 2">
    <name type="scientific">Panagrolaimus sp. PS1159</name>
    <dbReference type="NCBI Taxonomy" id="55785"/>
    <lineage>
        <taxon>Eukaryota</taxon>
        <taxon>Metazoa</taxon>
        <taxon>Ecdysozoa</taxon>
        <taxon>Nematoda</taxon>
        <taxon>Chromadorea</taxon>
        <taxon>Rhabditida</taxon>
        <taxon>Tylenchina</taxon>
        <taxon>Panagrolaimomorpha</taxon>
        <taxon>Panagrolaimoidea</taxon>
        <taxon>Panagrolaimidae</taxon>
        <taxon>Panagrolaimus</taxon>
    </lineage>
</organism>
<proteinExistence type="predicted"/>
<name>A0AC35FS05_9BILA</name>
<sequence length="512" mass="58158">MSGNLSSFFAQKSSKKRSKPPSLPEDSDSDVLFLDEVVNSKKTSSNHSSQDQIVVNESHSIPNEVIAIDRADTIVTRPTPKLWVDEFAPKKEEEIIHGPSLDTFKYWLRSWKEHLTKLAKAENEPPKKKRKSYKNDDSDYELEVETEGLCSTFVLSGPTGCGKTSFVHFLAKQFGFNVIELSASDERSYKTMKGKLQGAMENFGVRPGGDIRSMFGTPKKDALKYNLVLIDDADVVFKSDTGYWTTLGTFSVESRCPIVLTCTNRNTVVCRMENSEFAAEHFIKREKQNIVRHLKVKAVVKQSKQDIRKAVNNLQFNGGRLSVNEESAMPKFTLSSKNLAELDCILTKCNEFERKAKVRWNARILSNIDYVPDKSPLETYDIPSVDNRNEIIINDLSNLLSSSLPPGFQEFERKDERLSTNLQSCKEIYAPILPAIYDTFKRCELGSSQRICAMYELPTLAEIHKAFNERMKGKPSRRRIIHPFNAVEINVGKALDRFGNLEKSINEYCTWS</sequence>
<protein>
    <submittedName>
        <fullName evidence="2">AAA+ ATPase domain-containing protein</fullName>
    </submittedName>
</protein>
<dbReference type="WBParaSite" id="PS1159_v2.g20130.t1">
    <property type="protein sequence ID" value="PS1159_v2.g20130.t1"/>
    <property type="gene ID" value="PS1159_v2.g20130"/>
</dbReference>
<evidence type="ECO:0000313" key="1">
    <source>
        <dbReference type="Proteomes" id="UP000887580"/>
    </source>
</evidence>
<reference evidence="2" key="1">
    <citation type="submission" date="2022-11" db="UniProtKB">
        <authorList>
            <consortium name="WormBaseParasite"/>
        </authorList>
    </citation>
    <scope>IDENTIFICATION</scope>
</reference>
<accession>A0AC35FS05</accession>
<evidence type="ECO:0000313" key="2">
    <source>
        <dbReference type="WBParaSite" id="PS1159_v2.g20130.t1"/>
    </source>
</evidence>